<feature type="domain" description="N-acetylmuramoyl-L-alanine amidase" evidence="6">
    <location>
        <begin position="19"/>
        <end position="156"/>
    </location>
</feature>
<dbReference type="SUPFAM" id="SSF47090">
    <property type="entry name" value="PGBD-like"/>
    <property type="match status" value="1"/>
</dbReference>
<dbReference type="Gene3D" id="3.40.80.10">
    <property type="entry name" value="Peptidoglycan recognition protein-like"/>
    <property type="match status" value="1"/>
</dbReference>
<comment type="catalytic activity">
    <reaction evidence="1">
        <text>Hydrolyzes the link between N-acetylmuramoyl residues and L-amino acid residues in certain cell-wall glycopeptides.</text>
        <dbReference type="EC" id="3.5.1.28"/>
    </reaction>
</comment>
<dbReference type="Proteomes" id="UP000602745">
    <property type="component" value="Unassembled WGS sequence"/>
</dbReference>
<evidence type="ECO:0000256" key="4">
    <source>
        <dbReference type="ARBA" id="ARBA00022801"/>
    </source>
</evidence>
<name>A0A8J2W3N4_9RHOB</name>
<dbReference type="InterPro" id="IPR051206">
    <property type="entry name" value="NAMLAA_amidase_2"/>
</dbReference>
<dbReference type="GO" id="GO:0019867">
    <property type="term" value="C:outer membrane"/>
    <property type="evidence" value="ECO:0007669"/>
    <property type="project" value="TreeGrafter"/>
</dbReference>
<dbReference type="GO" id="GO:0009253">
    <property type="term" value="P:peptidoglycan catabolic process"/>
    <property type="evidence" value="ECO:0007669"/>
    <property type="project" value="InterPro"/>
</dbReference>
<evidence type="ECO:0000256" key="1">
    <source>
        <dbReference type="ARBA" id="ARBA00001561"/>
    </source>
</evidence>
<evidence type="ECO:0000313" key="7">
    <source>
        <dbReference type="EMBL" id="GGE42205.1"/>
    </source>
</evidence>
<dbReference type="InterPro" id="IPR036365">
    <property type="entry name" value="PGBD-like_sf"/>
</dbReference>
<dbReference type="RefSeq" id="WP_188409528.1">
    <property type="nucleotide sequence ID" value="NZ_BMCP01000002.1"/>
</dbReference>
<dbReference type="InterPro" id="IPR002502">
    <property type="entry name" value="Amidase_domain"/>
</dbReference>
<dbReference type="GO" id="GO:0071555">
    <property type="term" value="P:cell wall organization"/>
    <property type="evidence" value="ECO:0007669"/>
    <property type="project" value="UniProtKB-KW"/>
</dbReference>
<dbReference type="PANTHER" id="PTHR30417">
    <property type="entry name" value="N-ACETYLMURAMOYL-L-ALANINE AMIDASE AMID"/>
    <property type="match status" value="1"/>
</dbReference>
<dbReference type="PANTHER" id="PTHR30417:SF1">
    <property type="entry name" value="N-ACETYLMURAMOYL-L-ALANINE AMIDASE AMID"/>
    <property type="match status" value="1"/>
</dbReference>
<keyword evidence="8" id="KW-1185">Reference proteome</keyword>
<dbReference type="EMBL" id="BMCP01000002">
    <property type="protein sequence ID" value="GGE42205.1"/>
    <property type="molecule type" value="Genomic_DNA"/>
</dbReference>
<dbReference type="InterPro" id="IPR036505">
    <property type="entry name" value="Amidase/PGRP_sf"/>
</dbReference>
<sequence length="253" mass="27285">MSDALASPDCTVKASLAPSPNHDARPEGQEIDILLLHYTGMASAEAAIERLTSPDSKVSCHYLVHEDGCVVQMVPESRRAWHAGLGSWAGDSDINARSVGIEIVNPGHEFGYRPFPDAQIQSVILLGKDICARHGIPPERVLAHSDTAPRRKQDPGELFPWDALAVAGLGHWVEPAPISGGRFLSEGDRGEPVEALQAMLALYGYAMDINGHFDGATRSIVEAFQRHFRPARVDGIADGSTVTTLRNLLAELP</sequence>
<protein>
    <recommendedName>
        <fullName evidence="3">N-acetylmuramoyl-L-alanine amidase</fullName>
        <ecNumber evidence="3">3.5.1.28</ecNumber>
    </recommendedName>
</protein>
<evidence type="ECO:0000259" key="6">
    <source>
        <dbReference type="SMART" id="SM00644"/>
    </source>
</evidence>
<dbReference type="InterPro" id="IPR002477">
    <property type="entry name" value="Peptidoglycan-bd-like"/>
</dbReference>
<dbReference type="EC" id="3.5.1.28" evidence="3"/>
<dbReference type="InterPro" id="IPR036366">
    <property type="entry name" value="PGBDSf"/>
</dbReference>
<evidence type="ECO:0000256" key="5">
    <source>
        <dbReference type="ARBA" id="ARBA00023316"/>
    </source>
</evidence>
<comment type="similarity">
    <text evidence="2">Belongs to the N-acetylmuramoyl-L-alanine amidase 2 family.</text>
</comment>
<dbReference type="Gene3D" id="1.10.101.10">
    <property type="entry name" value="PGBD-like superfamily/PGBD"/>
    <property type="match status" value="1"/>
</dbReference>
<keyword evidence="4" id="KW-0378">Hydrolase</keyword>
<dbReference type="Pfam" id="PF01471">
    <property type="entry name" value="PG_binding_1"/>
    <property type="match status" value="1"/>
</dbReference>
<evidence type="ECO:0000313" key="8">
    <source>
        <dbReference type="Proteomes" id="UP000602745"/>
    </source>
</evidence>
<dbReference type="CDD" id="cd06583">
    <property type="entry name" value="PGRP"/>
    <property type="match status" value="1"/>
</dbReference>
<gene>
    <name evidence="7" type="ORF">GCM10007276_19400</name>
</gene>
<dbReference type="SMART" id="SM00644">
    <property type="entry name" value="Ami_2"/>
    <property type="match status" value="1"/>
</dbReference>
<comment type="caution">
    <text evidence="7">The sequence shown here is derived from an EMBL/GenBank/DDBJ whole genome shotgun (WGS) entry which is preliminary data.</text>
</comment>
<dbReference type="SUPFAM" id="SSF55846">
    <property type="entry name" value="N-acetylmuramoyl-L-alanine amidase-like"/>
    <property type="match status" value="1"/>
</dbReference>
<evidence type="ECO:0000256" key="3">
    <source>
        <dbReference type="ARBA" id="ARBA00011901"/>
    </source>
</evidence>
<organism evidence="7 8">
    <name type="scientific">Agaricicola taiwanensis</name>
    <dbReference type="NCBI Taxonomy" id="591372"/>
    <lineage>
        <taxon>Bacteria</taxon>
        <taxon>Pseudomonadati</taxon>
        <taxon>Pseudomonadota</taxon>
        <taxon>Alphaproteobacteria</taxon>
        <taxon>Rhodobacterales</taxon>
        <taxon>Paracoccaceae</taxon>
        <taxon>Agaricicola</taxon>
    </lineage>
</organism>
<reference evidence="7" key="2">
    <citation type="submission" date="2020-09" db="EMBL/GenBank/DDBJ databases">
        <authorList>
            <person name="Sun Q."/>
            <person name="Sedlacek I."/>
        </authorList>
    </citation>
    <scope>NUCLEOTIDE SEQUENCE</scope>
    <source>
        <strain evidence="7">CCM 7684</strain>
    </source>
</reference>
<proteinExistence type="inferred from homology"/>
<dbReference type="GO" id="GO:0008745">
    <property type="term" value="F:N-acetylmuramoyl-L-alanine amidase activity"/>
    <property type="evidence" value="ECO:0007669"/>
    <property type="project" value="UniProtKB-EC"/>
</dbReference>
<dbReference type="Pfam" id="PF01510">
    <property type="entry name" value="Amidase_2"/>
    <property type="match status" value="1"/>
</dbReference>
<keyword evidence="5" id="KW-0961">Cell wall biogenesis/degradation</keyword>
<evidence type="ECO:0000256" key="2">
    <source>
        <dbReference type="ARBA" id="ARBA00007553"/>
    </source>
</evidence>
<dbReference type="AlphaFoldDB" id="A0A8J2W3N4"/>
<accession>A0A8J2W3N4</accession>
<dbReference type="GO" id="GO:0009254">
    <property type="term" value="P:peptidoglycan turnover"/>
    <property type="evidence" value="ECO:0007669"/>
    <property type="project" value="TreeGrafter"/>
</dbReference>
<reference evidence="7" key="1">
    <citation type="journal article" date="2014" name="Int. J. Syst. Evol. Microbiol.">
        <title>Complete genome sequence of Corynebacterium casei LMG S-19264T (=DSM 44701T), isolated from a smear-ripened cheese.</title>
        <authorList>
            <consortium name="US DOE Joint Genome Institute (JGI-PGF)"/>
            <person name="Walter F."/>
            <person name="Albersmeier A."/>
            <person name="Kalinowski J."/>
            <person name="Ruckert C."/>
        </authorList>
    </citation>
    <scope>NUCLEOTIDE SEQUENCE</scope>
    <source>
        <strain evidence="7">CCM 7684</strain>
    </source>
</reference>